<evidence type="ECO:0000313" key="2">
    <source>
        <dbReference type="EMBL" id="TFK17781.1"/>
    </source>
</evidence>
<protein>
    <submittedName>
        <fullName evidence="2">Uncharacterized protein</fullName>
    </submittedName>
</protein>
<dbReference type="Proteomes" id="UP000307440">
    <property type="component" value="Unassembled WGS sequence"/>
</dbReference>
<accession>A0A5C3KCU0</accession>
<keyword evidence="3" id="KW-1185">Reference proteome</keyword>
<dbReference type="EMBL" id="ML210463">
    <property type="protein sequence ID" value="TFK17781.1"/>
    <property type="molecule type" value="Genomic_DNA"/>
</dbReference>
<evidence type="ECO:0000313" key="3">
    <source>
        <dbReference type="Proteomes" id="UP000307440"/>
    </source>
</evidence>
<feature type="region of interest" description="Disordered" evidence="1">
    <location>
        <begin position="1"/>
        <end position="20"/>
    </location>
</feature>
<organism evidence="2 3">
    <name type="scientific">Coprinopsis marcescibilis</name>
    <name type="common">Agaric fungus</name>
    <name type="synonym">Psathyrella marcescibilis</name>
    <dbReference type="NCBI Taxonomy" id="230819"/>
    <lineage>
        <taxon>Eukaryota</taxon>
        <taxon>Fungi</taxon>
        <taxon>Dikarya</taxon>
        <taxon>Basidiomycota</taxon>
        <taxon>Agaricomycotina</taxon>
        <taxon>Agaricomycetes</taxon>
        <taxon>Agaricomycetidae</taxon>
        <taxon>Agaricales</taxon>
        <taxon>Agaricineae</taxon>
        <taxon>Psathyrellaceae</taxon>
        <taxon>Coprinopsis</taxon>
    </lineage>
</organism>
<reference evidence="2 3" key="1">
    <citation type="journal article" date="2019" name="Nat. Ecol. Evol.">
        <title>Megaphylogeny resolves global patterns of mushroom evolution.</title>
        <authorList>
            <person name="Varga T."/>
            <person name="Krizsan K."/>
            <person name="Foldi C."/>
            <person name="Dima B."/>
            <person name="Sanchez-Garcia M."/>
            <person name="Sanchez-Ramirez S."/>
            <person name="Szollosi G.J."/>
            <person name="Szarkandi J.G."/>
            <person name="Papp V."/>
            <person name="Albert L."/>
            <person name="Andreopoulos W."/>
            <person name="Angelini C."/>
            <person name="Antonin V."/>
            <person name="Barry K.W."/>
            <person name="Bougher N.L."/>
            <person name="Buchanan P."/>
            <person name="Buyck B."/>
            <person name="Bense V."/>
            <person name="Catcheside P."/>
            <person name="Chovatia M."/>
            <person name="Cooper J."/>
            <person name="Damon W."/>
            <person name="Desjardin D."/>
            <person name="Finy P."/>
            <person name="Geml J."/>
            <person name="Haridas S."/>
            <person name="Hughes K."/>
            <person name="Justo A."/>
            <person name="Karasinski D."/>
            <person name="Kautmanova I."/>
            <person name="Kiss B."/>
            <person name="Kocsube S."/>
            <person name="Kotiranta H."/>
            <person name="LaButti K.M."/>
            <person name="Lechner B.E."/>
            <person name="Liimatainen K."/>
            <person name="Lipzen A."/>
            <person name="Lukacs Z."/>
            <person name="Mihaltcheva S."/>
            <person name="Morgado L.N."/>
            <person name="Niskanen T."/>
            <person name="Noordeloos M.E."/>
            <person name="Ohm R.A."/>
            <person name="Ortiz-Santana B."/>
            <person name="Ovrebo C."/>
            <person name="Racz N."/>
            <person name="Riley R."/>
            <person name="Savchenko A."/>
            <person name="Shiryaev A."/>
            <person name="Soop K."/>
            <person name="Spirin V."/>
            <person name="Szebenyi C."/>
            <person name="Tomsovsky M."/>
            <person name="Tulloss R.E."/>
            <person name="Uehling J."/>
            <person name="Grigoriev I.V."/>
            <person name="Vagvolgyi C."/>
            <person name="Papp T."/>
            <person name="Martin F.M."/>
            <person name="Miettinen O."/>
            <person name="Hibbett D.S."/>
            <person name="Nagy L.G."/>
        </authorList>
    </citation>
    <scope>NUCLEOTIDE SEQUENCE [LARGE SCALE GENOMIC DNA]</scope>
    <source>
        <strain evidence="2 3">CBS 121175</strain>
    </source>
</reference>
<name>A0A5C3KCU0_COPMA</name>
<gene>
    <name evidence="2" type="ORF">FA15DRAFT_675796</name>
</gene>
<dbReference type="AlphaFoldDB" id="A0A5C3KCU0"/>
<sequence>MALELNDAGTPLSQPHRRHHARFPLATPLMRDVSIRVDEAEFKPLRSLLSLQSHMLAPRSSIASTGSTTILRLYRVSDLALGSNDLLLNACLWKTTSQLPVHSPLGQHRQCARILVLSMTVVVSSSDEGKGVGSLGFWTPRTVVSVVCSFLPVVVMPFAYLHAMSFGATNWLIGAV</sequence>
<proteinExistence type="predicted"/>
<evidence type="ECO:0000256" key="1">
    <source>
        <dbReference type="SAM" id="MobiDB-lite"/>
    </source>
</evidence>